<evidence type="ECO:0000259" key="1">
    <source>
        <dbReference type="Pfam" id="PF02514"/>
    </source>
</evidence>
<dbReference type="PANTHER" id="PTHR44119">
    <property type="entry name" value="MAGNESIUM-CHELATASE SUBUNIT CHLH, CHLOROPLASTIC"/>
    <property type="match status" value="1"/>
</dbReference>
<dbReference type="Pfam" id="PF02514">
    <property type="entry name" value="CobN-Mg_chel"/>
    <property type="match status" value="1"/>
</dbReference>
<dbReference type="RefSeq" id="WP_254014647.1">
    <property type="nucleotide sequence ID" value="NZ_JAMZMM010000428.1"/>
</dbReference>
<dbReference type="GO" id="GO:0051116">
    <property type="term" value="F:cobaltochelatase activity"/>
    <property type="evidence" value="ECO:0007669"/>
    <property type="project" value="UniProtKB-EC"/>
</dbReference>
<dbReference type="EC" id="6.6.1.2" evidence="2"/>
<accession>A0AAE3GY16</accession>
<name>A0AAE3GY16_9CYAN</name>
<dbReference type="InterPro" id="IPR003672">
    <property type="entry name" value="CobN/Mg_chltase"/>
</dbReference>
<keyword evidence="3" id="KW-1185">Reference proteome</keyword>
<dbReference type="PANTHER" id="PTHR44119:SF4">
    <property type="entry name" value="AEROBIC COBALTOCHELATASE SUBUNIT COBN"/>
    <property type="match status" value="1"/>
</dbReference>
<protein>
    <submittedName>
        <fullName evidence="2">Cobaltochelatase subunit CobN</fullName>
        <ecNumber evidence="2">6.6.1.2</ecNumber>
    </submittedName>
</protein>
<feature type="non-terminal residue" evidence="2">
    <location>
        <position position="1"/>
    </location>
</feature>
<evidence type="ECO:0000313" key="3">
    <source>
        <dbReference type="Proteomes" id="UP001204953"/>
    </source>
</evidence>
<proteinExistence type="predicted"/>
<feature type="domain" description="CobN/magnesium chelatase" evidence="1">
    <location>
        <begin position="3"/>
        <end position="174"/>
    </location>
</feature>
<reference evidence="2" key="1">
    <citation type="submission" date="2022-06" db="EMBL/GenBank/DDBJ databases">
        <title>New cyanobacteria of genus Symplocastrum in benthos of Lake Baikal.</title>
        <authorList>
            <person name="Sorokovikova E."/>
            <person name="Tikhonova I."/>
            <person name="Krasnopeev A."/>
            <person name="Evseev P."/>
            <person name="Gladkikh A."/>
            <person name="Belykh O."/>
        </authorList>
    </citation>
    <scope>NUCLEOTIDE SEQUENCE</scope>
    <source>
        <strain evidence="2">BBK-W-15</strain>
    </source>
</reference>
<gene>
    <name evidence="2" type="ORF">NJ959_26135</name>
</gene>
<keyword evidence="2" id="KW-0436">Ligase</keyword>
<evidence type="ECO:0000313" key="2">
    <source>
        <dbReference type="EMBL" id="MCP2731916.1"/>
    </source>
</evidence>
<sequence length="196" mass="22511">LGGVAAPEAFQQRLKNMQVVLHNQDNREHDLLDSDDYYQFQGGLTVAIRALTGKNPHTYFGDNSIPENPRVRHLREEIAKVYRSRVINPKWIEGVMRHGYKGAFEMAATVDYLFAYDATANCVEDYMYQGVADAYLFDSKVQKFIQEKNPWALRDMAERLLEAHQRNLWQSVSAETLEELRAIALQAEGVVENRGF</sequence>
<dbReference type="EMBL" id="JAMZMM010000428">
    <property type="protein sequence ID" value="MCP2731916.1"/>
    <property type="molecule type" value="Genomic_DNA"/>
</dbReference>
<dbReference type="AlphaFoldDB" id="A0AAE3GY16"/>
<dbReference type="Proteomes" id="UP001204953">
    <property type="component" value="Unassembled WGS sequence"/>
</dbReference>
<organism evidence="2 3">
    <name type="scientific">Limnofasciculus baicalensis BBK-W-15</name>
    <dbReference type="NCBI Taxonomy" id="2699891"/>
    <lineage>
        <taxon>Bacteria</taxon>
        <taxon>Bacillati</taxon>
        <taxon>Cyanobacteriota</taxon>
        <taxon>Cyanophyceae</taxon>
        <taxon>Coleofasciculales</taxon>
        <taxon>Coleofasciculaceae</taxon>
        <taxon>Limnofasciculus</taxon>
        <taxon>Limnofasciculus baicalensis</taxon>
    </lineage>
</organism>
<comment type="caution">
    <text evidence="2">The sequence shown here is derived from an EMBL/GenBank/DDBJ whole genome shotgun (WGS) entry which is preliminary data.</text>
</comment>